<dbReference type="OrthoDB" id="3061445at2759"/>
<feature type="compositionally biased region" description="Basic and acidic residues" evidence="1">
    <location>
        <begin position="21"/>
        <end position="43"/>
    </location>
</feature>
<reference evidence="2 3" key="1">
    <citation type="submission" date="2014-06" db="EMBL/GenBank/DDBJ databases">
        <title>Evolutionary Origins and Diversification of the Mycorrhizal Mutualists.</title>
        <authorList>
            <consortium name="DOE Joint Genome Institute"/>
            <consortium name="Mycorrhizal Genomics Consortium"/>
            <person name="Kohler A."/>
            <person name="Kuo A."/>
            <person name="Nagy L.G."/>
            <person name="Floudas D."/>
            <person name="Copeland A."/>
            <person name="Barry K.W."/>
            <person name="Cichocki N."/>
            <person name="Veneault-Fourrey C."/>
            <person name="LaButti K."/>
            <person name="Lindquist E.A."/>
            <person name="Lipzen A."/>
            <person name="Lundell T."/>
            <person name="Morin E."/>
            <person name="Murat C."/>
            <person name="Riley R."/>
            <person name="Ohm R."/>
            <person name="Sun H."/>
            <person name="Tunlid A."/>
            <person name="Henrissat B."/>
            <person name="Grigoriev I.V."/>
            <person name="Hibbett D.S."/>
            <person name="Martin F."/>
        </authorList>
    </citation>
    <scope>NUCLEOTIDE SEQUENCE [LARGE SCALE GENOMIC DNA]</scope>
    <source>
        <strain evidence="2 3">SS14</strain>
    </source>
</reference>
<keyword evidence="3" id="KW-1185">Reference proteome</keyword>
<gene>
    <name evidence="2" type="ORF">M422DRAFT_782893</name>
</gene>
<organism evidence="2 3">
    <name type="scientific">Sphaerobolus stellatus (strain SS14)</name>
    <dbReference type="NCBI Taxonomy" id="990650"/>
    <lineage>
        <taxon>Eukaryota</taxon>
        <taxon>Fungi</taxon>
        <taxon>Dikarya</taxon>
        <taxon>Basidiomycota</taxon>
        <taxon>Agaricomycotina</taxon>
        <taxon>Agaricomycetes</taxon>
        <taxon>Phallomycetidae</taxon>
        <taxon>Geastrales</taxon>
        <taxon>Sphaerobolaceae</taxon>
        <taxon>Sphaerobolus</taxon>
    </lineage>
</organism>
<evidence type="ECO:0000313" key="2">
    <source>
        <dbReference type="EMBL" id="KIJ34462.1"/>
    </source>
</evidence>
<feature type="compositionally biased region" description="Polar residues" evidence="1">
    <location>
        <begin position="1"/>
        <end position="20"/>
    </location>
</feature>
<dbReference type="Proteomes" id="UP000054279">
    <property type="component" value="Unassembled WGS sequence"/>
</dbReference>
<feature type="compositionally biased region" description="Polar residues" evidence="1">
    <location>
        <begin position="60"/>
        <end position="71"/>
    </location>
</feature>
<evidence type="ECO:0000256" key="1">
    <source>
        <dbReference type="SAM" id="MobiDB-lite"/>
    </source>
</evidence>
<evidence type="ECO:0000313" key="3">
    <source>
        <dbReference type="Proteomes" id="UP000054279"/>
    </source>
</evidence>
<feature type="region of interest" description="Disordered" evidence="1">
    <location>
        <begin position="413"/>
        <end position="471"/>
    </location>
</feature>
<feature type="region of interest" description="Disordered" evidence="1">
    <location>
        <begin position="1"/>
        <end position="122"/>
    </location>
</feature>
<dbReference type="AlphaFoldDB" id="A0A0C9UYX1"/>
<sequence length="471" mass="51354">MSTATSASLNTQKTGAVTSSKPHDRKPAIEEDEHMHGNSENETRSSNGSGGDSDEDSVQKEPTQSDSQGDTRTGGIKLINKRTAGTTDDGENTHDRLNKKQKGVSTSDPSRPKPPLSIPTTLSFPPPFTIRIPFTPYIPPTDEPLTLANTVELVPPPAAGYPQINVGSLEIYSNLEDDSRKAWDNILGRKLIAWLTNAKTPKNFTRIVAALRTTLAGFFPHRDPEDIFIGTPHLKRHGAASITPILIGRLSDEEADLLADTGAIITQAITFFVRPYDISLSPYIMTLRGFPMTPSTTNNEMVRSVVQAKVLSGPISNFIRKYHDNLDPSLSKDQAVSTIATITPPSKNKDRHAQWLKLMTGATYTIGAGVGSAIRPYFCQVCKANDHPTGLCEYPDTPGWIERPADEFLPASELRPLSNARGRGRGQPPTIRGTRGSHGDYRGRGGHGGCANKDRSHNANNDNNHEDFYEN</sequence>
<dbReference type="EMBL" id="KN837199">
    <property type="protein sequence ID" value="KIJ34462.1"/>
    <property type="molecule type" value="Genomic_DNA"/>
</dbReference>
<dbReference type="HOGENOM" id="CLU_580285_0_0_1"/>
<protein>
    <submittedName>
        <fullName evidence="2">Uncharacterized protein</fullName>
    </submittedName>
</protein>
<feature type="compositionally biased region" description="Basic and acidic residues" evidence="1">
    <location>
        <begin position="452"/>
        <end position="471"/>
    </location>
</feature>
<proteinExistence type="predicted"/>
<name>A0A0C9UYX1_SPHS4</name>
<accession>A0A0C9UYX1</accession>